<feature type="region of interest" description="Disordered" evidence="2">
    <location>
        <begin position="1892"/>
        <end position="1939"/>
    </location>
</feature>
<dbReference type="Proteomes" id="UP001153069">
    <property type="component" value="Unassembled WGS sequence"/>
</dbReference>
<feature type="region of interest" description="Disordered" evidence="2">
    <location>
        <begin position="338"/>
        <end position="360"/>
    </location>
</feature>
<feature type="compositionally biased region" description="Polar residues" evidence="2">
    <location>
        <begin position="2136"/>
        <end position="2145"/>
    </location>
</feature>
<dbReference type="InterPro" id="IPR036890">
    <property type="entry name" value="HATPase_C_sf"/>
</dbReference>
<sequence>MQAHSCNDAEEEVTLPLRLAAEPYAKKSLSPSCVALSVHKELAILVDDSGILGLACESFLSRTEIIHRIPIHVKPYFQSNCKSILILVRDSPSKNTLQWHVLTVTQEIPVVQSSSPCTLDINSITPIHNPDCARWVTTSIRNYYAQQILEPSVRGFLSVLEKQFSQSNLYIFELLQNAVDDGATSVQFHANQSNQSLTMTHNGRSFTPLDVLGLSSVGLSTKSRQGKRTVGFMGVGFKACYRRYAHVSIDDGTYAFSYQEPKQKNNQHGGGGGYGWVMLPIWQTPIYNITTKDGQENEPTRGCQFVLQKPREGFQAILKDLAVLPKTAPPLLGRAALLKQQQQQPQKGATDNHDNDTWNLDWNGTVHQVRRTQLHRYNENDMSEVVTVEINRRNGNADPPKRIQQWLFVSHEYTPSREAQESYHRTTKRKHTGREQVVGFVPLLKHMTIEGENCWLPATDFSGVVHSVLPTKIKLPLPIHLQGSFLLSIDRQQVQTFSENAWNLDLIIKLPAVLGIVMHWAAYTGISDYTGITKLWPMPTSLSNSQNNRQNNTVLTTQLLNQTISLEPLQQVLYNDPTIPVAMVGTAGTRASMGDAASQEDASSQQRSANVAAIAATEYYEGSKSVWLPPAFLKLLRPDFLRGWLGKRPVRTDAFGKESAYHPILRHIVDQPDTTLITKRRRHLGDELQLSKSGVTTAAIATLLRIMAAIGIESIDEKSPDVGAPAANRATTANPKETAVDKITDIPGPSLPTNSKAWPIFLNAHGTLATIDQIVIPAEDVASAPPDLVQLLRPHFIENEPKEKLSNTSRGARFQKKRRLNQSKRLVQPLHPQLERAICTIESGGQPDEVALLGLLVDEVSVGIAAFLKRVRSENPNQVISMATAVGRLLRTYSTLRALSAEQIASVLEIAKFALESNNHLLLPFVLVDMTGRSKLVPSSSAYIGKLFDESGPGASLEQFAGTRLDFISAKYESICASNMQRKCLTNLLISAGVQKGLAVTISAIIDIEKESKILNDEILPKLLKLPQLRNKATKCDIFLPYGLGVLMNRRKCSLVDSELAPEWERIAETMTPDCATGFISLLLAIPVENALSVTGKTVPAASMCLAGQAATTTTANSGDAPPSKGTQGNNSSARIPRDTAVPIRRRLFFLPPGQPGAKAVDISESRLVTQLKTLKWLPCSLPSDPEGGLVLLRPEEALLEADSSKPDMPVVQLEPSLKNKLHTSTLVQALTFGKIAPPPPVSELRTSALEAGVLLSSSSIDRERVMSLATKMISLWSSIARAHLRDGLSSSDLSTLRSLCQTLYCIPVRRVIDGSHEGNWIVQWNRCVRVPDSPKAHASRNDEVKYLTLTSLVDSDFMCDFNHSRHNPFFSLPDVSLTLQKIARVPEAQDVQTQHLVQACGAFIRYCFAAEPVIPNRYSLLRASFSFAMKWCVGSPRELPKDKNGGIKVWVRSGPGTGSKALPRRWVLLSGGPVQPVIDDNRIKSALLAPEMKVQLLGVLDHVENERDCPNASLLAEIDKQIIEHFGIWRLSDKRFTAKTRAKGPGRVVANASSRLQLVCALLKSLVMEHSSGGAASQEDRMNDGNSFLSSTYEPPLMIRHESLSREFQGPGMQSPSSTPLYAVFGRAPKITKSRCILVCGDADDYLLELEDLIAQHVGARAGSAFVQSKPWRAAARLLSHLENDKTFTKFVKRYFEDFEVTQAWRRLTKRRTALEKLHLVETTNDLKVLRDALILAEEVCDNDPDGGDLILGSARDKLQRLEEEHESKQLKEQERALKELKEAESRGDTNKLRISLLLAEKIFQADPEQGDCVLGSARERLRCMEKEANTDARESSATVPFVGAAVGSVEAEKGPDSGRGRGRGRTLPAWMTAGNGPLPAAEMTANVAVGTGHGDKEKQPLASSDVPGAVSDEGPAVDNRQPSQTKRVPSNTCDDPFVGSAMVNAGNEMGRGRGRSRTMPAWMTSSGGPQAAIVESKDSEEATAQAQECLLESAPNHPAQAEAKSILSTILEQNSGGAFNTGSDRTQKCDISFNNAAAAHPPSETMAASGRGRGVSRTLPAWMTSQDVGQKRSRSPNNEANDDIPCKRYREIETPQQSFEYTIKLVIDPKQEQDFVKWLEPTLDTEAQARGGSATVNRSQFED</sequence>
<dbReference type="EMBL" id="CAICTM010000145">
    <property type="protein sequence ID" value="CAB9502781.1"/>
    <property type="molecule type" value="Genomic_DNA"/>
</dbReference>
<evidence type="ECO:0000313" key="4">
    <source>
        <dbReference type="Proteomes" id="UP001153069"/>
    </source>
</evidence>
<dbReference type="NCBIfam" id="NF047352">
    <property type="entry name" value="P_loop_sacsin"/>
    <property type="match status" value="1"/>
</dbReference>
<gene>
    <name evidence="3" type="ORF">SEMRO_146_G067520.1</name>
</gene>
<keyword evidence="4" id="KW-1185">Reference proteome</keyword>
<organism evidence="3 4">
    <name type="scientific">Seminavis robusta</name>
    <dbReference type="NCBI Taxonomy" id="568900"/>
    <lineage>
        <taxon>Eukaryota</taxon>
        <taxon>Sar</taxon>
        <taxon>Stramenopiles</taxon>
        <taxon>Ochrophyta</taxon>
        <taxon>Bacillariophyta</taxon>
        <taxon>Bacillariophyceae</taxon>
        <taxon>Bacillariophycidae</taxon>
        <taxon>Naviculales</taxon>
        <taxon>Naviculaceae</taxon>
        <taxon>Seminavis</taxon>
    </lineage>
</organism>
<dbReference type="OrthoDB" id="46819at2759"/>
<dbReference type="SUPFAM" id="SSF55874">
    <property type="entry name" value="ATPase domain of HSP90 chaperone/DNA topoisomerase II/histidine kinase"/>
    <property type="match status" value="1"/>
</dbReference>
<feature type="compositionally biased region" description="Polar residues" evidence="2">
    <location>
        <begin position="1125"/>
        <end position="1134"/>
    </location>
</feature>
<feature type="region of interest" description="Disordered" evidence="2">
    <location>
        <begin position="2126"/>
        <end position="2145"/>
    </location>
</feature>
<proteinExistence type="predicted"/>
<feature type="coiled-coil region" evidence="1">
    <location>
        <begin position="1753"/>
        <end position="1788"/>
    </location>
</feature>
<reference evidence="3" key="1">
    <citation type="submission" date="2020-06" db="EMBL/GenBank/DDBJ databases">
        <authorList>
            <consortium name="Plant Systems Biology data submission"/>
        </authorList>
    </citation>
    <scope>NUCLEOTIDE SEQUENCE</scope>
    <source>
        <strain evidence="3">D6</strain>
    </source>
</reference>
<feature type="region of interest" description="Disordered" evidence="2">
    <location>
        <begin position="1113"/>
        <end position="1137"/>
    </location>
</feature>
<name>A0A9N8H6G6_9STRA</name>
<feature type="compositionally biased region" description="Polar residues" evidence="2">
    <location>
        <begin position="1922"/>
        <end position="1935"/>
    </location>
</feature>
<comment type="caution">
    <text evidence="3">The sequence shown here is derived from an EMBL/GenBank/DDBJ whole genome shotgun (WGS) entry which is preliminary data.</text>
</comment>
<evidence type="ECO:0000313" key="3">
    <source>
        <dbReference type="EMBL" id="CAB9502781.1"/>
    </source>
</evidence>
<evidence type="ECO:0000256" key="1">
    <source>
        <dbReference type="SAM" id="Coils"/>
    </source>
</evidence>
<keyword evidence="1" id="KW-0175">Coiled coil</keyword>
<evidence type="ECO:0000256" key="2">
    <source>
        <dbReference type="SAM" id="MobiDB-lite"/>
    </source>
</evidence>
<protein>
    <submittedName>
        <fullName evidence="3">Inherit from firmNOG: Transcriptional regulator</fullName>
    </submittedName>
</protein>
<accession>A0A9N8H6G6</accession>